<protein>
    <recommendedName>
        <fullName evidence="1">Type IV secretion system putative lipoprotein virB7</fullName>
    </recommendedName>
</protein>
<evidence type="ECO:0000256" key="1">
    <source>
        <dbReference type="ARBA" id="ARBA00017922"/>
    </source>
</evidence>
<comment type="caution">
    <text evidence="4">The sequence shown here is derived from an EMBL/GenBank/DDBJ whole genome shotgun (WGS) entry which is preliminary data.</text>
</comment>
<dbReference type="EMBL" id="JACHYB010000001">
    <property type="protein sequence ID" value="MBB3186013.1"/>
    <property type="molecule type" value="Genomic_DNA"/>
</dbReference>
<evidence type="ECO:0000313" key="4">
    <source>
        <dbReference type="EMBL" id="MBB3186013.1"/>
    </source>
</evidence>
<dbReference type="PROSITE" id="PS51257">
    <property type="entry name" value="PROKAR_LIPOPROTEIN"/>
    <property type="match status" value="1"/>
</dbReference>
<evidence type="ECO:0000256" key="2">
    <source>
        <dbReference type="ARBA" id="ARBA00022729"/>
    </source>
</evidence>
<organism evidence="4 5">
    <name type="scientific">Microbacter margulisiae</name>
    <dbReference type="NCBI Taxonomy" id="1350067"/>
    <lineage>
        <taxon>Bacteria</taxon>
        <taxon>Pseudomonadati</taxon>
        <taxon>Bacteroidota</taxon>
        <taxon>Bacteroidia</taxon>
        <taxon>Bacteroidales</taxon>
        <taxon>Porphyromonadaceae</taxon>
        <taxon>Microbacter</taxon>
    </lineage>
</organism>
<evidence type="ECO:0000313" key="5">
    <source>
        <dbReference type="Proteomes" id="UP000544222"/>
    </source>
</evidence>
<accession>A0A7W5DPP3</accession>
<reference evidence="4 5" key="1">
    <citation type="submission" date="2020-08" db="EMBL/GenBank/DDBJ databases">
        <title>Genomic Encyclopedia of Type Strains, Phase IV (KMG-IV): sequencing the most valuable type-strain genomes for metagenomic binning, comparative biology and taxonomic classification.</title>
        <authorList>
            <person name="Goeker M."/>
        </authorList>
    </citation>
    <scope>NUCLEOTIDE SEQUENCE [LARGE SCALE GENOMIC DNA]</scope>
    <source>
        <strain evidence="4 5">DSM 27471</strain>
    </source>
</reference>
<gene>
    <name evidence="4" type="ORF">FHX64_000176</name>
</gene>
<dbReference type="InterPro" id="IPR012640">
    <property type="entry name" value="Membr_lipoprot_lipid_attach_CS"/>
</dbReference>
<proteinExistence type="predicted"/>
<keyword evidence="2 3" id="KW-0732">Signal</keyword>
<dbReference type="Proteomes" id="UP000544222">
    <property type="component" value="Unassembled WGS sequence"/>
</dbReference>
<sequence length="92" mass="9980">MKKIFYLFVVAIALTACSKNNEPAVTTYQIVNNVSVSTSITDLDGSMYQVIVLGYNNDNEVIQTDNIDKVAANGGATDKMKVSDNVTKETVN</sequence>
<feature type="signal peptide" evidence="3">
    <location>
        <begin position="1"/>
        <end position="18"/>
    </location>
</feature>
<dbReference type="RefSeq" id="WP_183411944.1">
    <property type="nucleotide sequence ID" value="NZ_JACHYB010000001.1"/>
</dbReference>
<feature type="chain" id="PRO_5030518093" description="Type IV secretion system putative lipoprotein virB7" evidence="3">
    <location>
        <begin position="19"/>
        <end position="92"/>
    </location>
</feature>
<name>A0A7W5DPP3_9PORP</name>
<dbReference type="Pfam" id="PF08139">
    <property type="entry name" value="LPAM_1"/>
    <property type="match status" value="1"/>
</dbReference>
<keyword evidence="5" id="KW-1185">Reference proteome</keyword>
<dbReference type="AlphaFoldDB" id="A0A7W5DPP3"/>
<evidence type="ECO:0000256" key="3">
    <source>
        <dbReference type="SAM" id="SignalP"/>
    </source>
</evidence>